<dbReference type="InterPro" id="IPR013783">
    <property type="entry name" value="Ig-like_fold"/>
</dbReference>
<dbReference type="Ensembl" id="ENSEEET00000057281.1">
    <property type="protein sequence ID" value="ENSEEEP00000063889.1"/>
    <property type="gene ID" value="ENSEEEG00000026155.1"/>
</dbReference>
<dbReference type="SMART" id="SM00407">
    <property type="entry name" value="IGc1"/>
    <property type="match status" value="1"/>
</dbReference>
<feature type="domain" description="Ig-like" evidence="3">
    <location>
        <begin position="148"/>
        <end position="239"/>
    </location>
</feature>
<organism evidence="4 5">
    <name type="scientific">Electrophorus electricus</name>
    <name type="common">Electric eel</name>
    <name type="synonym">Gymnotus electricus</name>
    <dbReference type="NCBI Taxonomy" id="8005"/>
    <lineage>
        <taxon>Eukaryota</taxon>
        <taxon>Metazoa</taxon>
        <taxon>Chordata</taxon>
        <taxon>Craniata</taxon>
        <taxon>Vertebrata</taxon>
        <taxon>Euteleostomi</taxon>
        <taxon>Actinopterygii</taxon>
        <taxon>Neopterygii</taxon>
        <taxon>Teleostei</taxon>
        <taxon>Ostariophysi</taxon>
        <taxon>Gymnotiformes</taxon>
        <taxon>Gymnotoidei</taxon>
        <taxon>Gymnotidae</taxon>
        <taxon>Electrophorus</taxon>
    </lineage>
</organism>
<proteinExistence type="predicted"/>
<name>A0AAY5F4R7_ELEEL</name>
<dbReference type="InterPro" id="IPR013106">
    <property type="entry name" value="Ig_V-set"/>
</dbReference>
<feature type="chain" id="PRO_5044303260" description="Ig-like domain-containing protein" evidence="2">
    <location>
        <begin position="21"/>
        <end position="250"/>
    </location>
</feature>
<feature type="signal peptide" evidence="2">
    <location>
        <begin position="1"/>
        <end position="20"/>
    </location>
</feature>
<dbReference type="FunFam" id="2.60.40.10:FF:000283">
    <property type="entry name" value="Immunoglobulin kappa constant"/>
    <property type="match status" value="1"/>
</dbReference>
<protein>
    <recommendedName>
        <fullName evidence="3">Ig-like domain-containing protein</fullName>
    </recommendedName>
</protein>
<dbReference type="InterPro" id="IPR003597">
    <property type="entry name" value="Ig_C1-set"/>
</dbReference>
<dbReference type="Proteomes" id="UP000314983">
    <property type="component" value="Chromosome 8"/>
</dbReference>
<keyword evidence="1" id="KW-1015">Disulfide bond</keyword>
<dbReference type="SMART" id="SM00406">
    <property type="entry name" value="IGv"/>
    <property type="match status" value="1"/>
</dbReference>
<evidence type="ECO:0000313" key="5">
    <source>
        <dbReference type="Proteomes" id="UP000314983"/>
    </source>
</evidence>
<accession>A0AAY5F4R7</accession>
<evidence type="ECO:0000256" key="2">
    <source>
        <dbReference type="SAM" id="SignalP"/>
    </source>
</evidence>
<dbReference type="SUPFAM" id="SSF48726">
    <property type="entry name" value="Immunoglobulin"/>
    <property type="match status" value="2"/>
</dbReference>
<dbReference type="GeneTree" id="ENSGT01030000234589"/>
<dbReference type="Pfam" id="PF07686">
    <property type="entry name" value="V-set"/>
    <property type="match status" value="1"/>
</dbReference>
<keyword evidence="2" id="KW-0732">Signal</keyword>
<reference evidence="4" key="3">
    <citation type="submission" date="2025-09" db="UniProtKB">
        <authorList>
            <consortium name="Ensembl"/>
        </authorList>
    </citation>
    <scope>IDENTIFICATION</scope>
</reference>
<evidence type="ECO:0000256" key="1">
    <source>
        <dbReference type="ARBA" id="ARBA00023157"/>
    </source>
</evidence>
<keyword evidence="5" id="KW-1185">Reference proteome</keyword>
<evidence type="ECO:0000259" key="3">
    <source>
        <dbReference type="PROSITE" id="PS50835"/>
    </source>
</evidence>
<reference evidence="4" key="2">
    <citation type="submission" date="2025-08" db="UniProtKB">
        <authorList>
            <consortium name="Ensembl"/>
        </authorList>
    </citation>
    <scope>IDENTIFICATION</scope>
</reference>
<dbReference type="FunFam" id="2.60.40.10:FF:001230">
    <property type="entry name" value="Immunoglobulin kappa variable 8-16"/>
    <property type="match status" value="1"/>
</dbReference>
<dbReference type="PANTHER" id="PTHR23267">
    <property type="entry name" value="IMMUNOGLOBULIN LIGHT CHAIN"/>
    <property type="match status" value="1"/>
</dbReference>
<sequence length="250" mass="27241">MTLTAVVVWALLTCVLDSLGQVVLSQSGDQMVQPGQTVTIHCKHEPAINCVKKDTSKYCMSWYHQIPGEVPKLLIYYTDQRASGIPSKFSGSESGNKIDFTLTISGVEAEDSGDYYCQSQHKGTSTNNVWVWTFGGGMRLSVGTNTQPSLTVLPPSSAELQQGKATLVCLANKGFPSDWKLSWKVDSIGWSEGVSVSPAVLQTDGLYSWSSTLTLPESKWRWTAAVTCEVTRDSQTPVTKSINTQACTEE</sequence>
<dbReference type="InterPro" id="IPR036179">
    <property type="entry name" value="Ig-like_dom_sf"/>
</dbReference>
<dbReference type="PROSITE" id="PS50835">
    <property type="entry name" value="IG_LIKE"/>
    <property type="match status" value="2"/>
</dbReference>
<dbReference type="SMART" id="SM00409">
    <property type="entry name" value="IG"/>
    <property type="match status" value="1"/>
</dbReference>
<dbReference type="Gene3D" id="2.60.40.10">
    <property type="entry name" value="Immunoglobulins"/>
    <property type="match status" value="2"/>
</dbReference>
<dbReference type="AlphaFoldDB" id="A0AAY5F4R7"/>
<dbReference type="Pfam" id="PF07654">
    <property type="entry name" value="C1-set"/>
    <property type="match status" value="1"/>
</dbReference>
<dbReference type="InterPro" id="IPR050150">
    <property type="entry name" value="IgV_Light_Chain"/>
</dbReference>
<dbReference type="InterPro" id="IPR003599">
    <property type="entry name" value="Ig_sub"/>
</dbReference>
<reference evidence="4 5" key="1">
    <citation type="submission" date="2020-05" db="EMBL/GenBank/DDBJ databases">
        <title>Electrophorus electricus (electric eel) genome, fEleEle1, primary haplotype.</title>
        <authorList>
            <person name="Myers G."/>
            <person name="Meyer A."/>
            <person name="Fedrigo O."/>
            <person name="Formenti G."/>
            <person name="Rhie A."/>
            <person name="Tracey A."/>
            <person name="Sims Y."/>
            <person name="Jarvis E.D."/>
        </authorList>
    </citation>
    <scope>NUCLEOTIDE SEQUENCE [LARGE SCALE GENOMIC DNA]</scope>
</reference>
<evidence type="ECO:0000313" key="4">
    <source>
        <dbReference type="Ensembl" id="ENSEEEP00000063889.1"/>
    </source>
</evidence>
<feature type="domain" description="Ig-like" evidence="3">
    <location>
        <begin position="20"/>
        <end position="121"/>
    </location>
</feature>
<dbReference type="InterPro" id="IPR007110">
    <property type="entry name" value="Ig-like_dom"/>
</dbReference>